<dbReference type="EMBL" id="BQKI01000015">
    <property type="protein sequence ID" value="GJN09096.1"/>
    <property type="molecule type" value="Genomic_DNA"/>
</dbReference>
<reference evidence="1" key="1">
    <citation type="journal article" date="2018" name="DNA Res.">
        <title>Multiple hybrid de novo genome assembly of finger millet, an orphan allotetraploid crop.</title>
        <authorList>
            <person name="Hatakeyama M."/>
            <person name="Aluri S."/>
            <person name="Balachadran M.T."/>
            <person name="Sivarajan S.R."/>
            <person name="Patrignani A."/>
            <person name="Gruter S."/>
            <person name="Poveda L."/>
            <person name="Shimizu-Inatsugi R."/>
            <person name="Baeten J."/>
            <person name="Francoijs K.J."/>
            <person name="Nataraja K.N."/>
            <person name="Reddy Y.A.N."/>
            <person name="Phadnis S."/>
            <person name="Ravikumar R.L."/>
            <person name="Schlapbach R."/>
            <person name="Sreeman S.M."/>
            <person name="Shimizu K.K."/>
        </authorList>
    </citation>
    <scope>NUCLEOTIDE SEQUENCE</scope>
</reference>
<evidence type="ECO:0000313" key="1">
    <source>
        <dbReference type="EMBL" id="GJN09096.1"/>
    </source>
</evidence>
<protein>
    <submittedName>
        <fullName evidence="1">Uncharacterized protein</fullName>
    </submittedName>
</protein>
<reference evidence="1" key="2">
    <citation type="submission" date="2021-12" db="EMBL/GenBank/DDBJ databases">
        <title>Resequencing data analysis of finger millet.</title>
        <authorList>
            <person name="Hatakeyama M."/>
            <person name="Aluri S."/>
            <person name="Balachadran M.T."/>
            <person name="Sivarajan S.R."/>
            <person name="Poveda L."/>
            <person name="Shimizu-Inatsugi R."/>
            <person name="Schlapbach R."/>
            <person name="Sreeman S.M."/>
            <person name="Shimizu K.K."/>
        </authorList>
    </citation>
    <scope>NUCLEOTIDE SEQUENCE</scope>
</reference>
<name>A0AAV5DFT1_ELECO</name>
<dbReference type="PANTHER" id="PTHR33074">
    <property type="entry name" value="EXPRESSED PROTEIN-RELATED"/>
    <property type="match status" value="1"/>
</dbReference>
<gene>
    <name evidence="1" type="primary">ga27071</name>
    <name evidence="1" type="ORF">PR202_ga27071</name>
</gene>
<sequence>MDNSQFFCASSFDSPPLSVAGATTSRWRSHSPDFVLLDKVAYLADRRNGTTAEAFGRAGQSVQVSFWLADPPGLSHLCVHGPGLKKTDFAEEPRIVNAEKNIAILHVYFSFGPKDD</sequence>
<proteinExistence type="predicted"/>
<accession>A0AAV5DFT1</accession>
<comment type="caution">
    <text evidence="1">The sequence shown here is derived from an EMBL/GenBank/DDBJ whole genome shotgun (WGS) entry which is preliminary data.</text>
</comment>
<keyword evidence="2" id="KW-1185">Reference proteome</keyword>
<evidence type="ECO:0000313" key="2">
    <source>
        <dbReference type="Proteomes" id="UP001054889"/>
    </source>
</evidence>
<dbReference type="Proteomes" id="UP001054889">
    <property type="component" value="Unassembled WGS sequence"/>
</dbReference>
<organism evidence="1 2">
    <name type="scientific">Eleusine coracana subsp. coracana</name>
    <dbReference type="NCBI Taxonomy" id="191504"/>
    <lineage>
        <taxon>Eukaryota</taxon>
        <taxon>Viridiplantae</taxon>
        <taxon>Streptophyta</taxon>
        <taxon>Embryophyta</taxon>
        <taxon>Tracheophyta</taxon>
        <taxon>Spermatophyta</taxon>
        <taxon>Magnoliopsida</taxon>
        <taxon>Liliopsida</taxon>
        <taxon>Poales</taxon>
        <taxon>Poaceae</taxon>
        <taxon>PACMAD clade</taxon>
        <taxon>Chloridoideae</taxon>
        <taxon>Cynodonteae</taxon>
        <taxon>Eleusininae</taxon>
        <taxon>Eleusine</taxon>
    </lineage>
</organism>
<dbReference type="PANTHER" id="PTHR33074:SF102">
    <property type="entry name" value="DUF1618 DOMAIN-CONTAINING PROTEIN"/>
    <property type="match status" value="1"/>
</dbReference>
<dbReference type="AlphaFoldDB" id="A0AAV5DFT1"/>